<name>A0ABQ0VV55_9BACI</name>
<proteinExistence type="predicted"/>
<organism evidence="1 2">
    <name type="scientific">Halolactibacillus miurensis</name>
    <dbReference type="NCBI Taxonomy" id="306541"/>
    <lineage>
        <taxon>Bacteria</taxon>
        <taxon>Bacillati</taxon>
        <taxon>Bacillota</taxon>
        <taxon>Bacilli</taxon>
        <taxon>Bacillales</taxon>
        <taxon>Bacillaceae</taxon>
        <taxon>Halolactibacillus</taxon>
    </lineage>
</organism>
<dbReference type="Proteomes" id="UP000321773">
    <property type="component" value="Unassembled WGS sequence"/>
</dbReference>
<keyword evidence="2" id="KW-1185">Reference proteome</keyword>
<gene>
    <name evidence="1" type="ORF">HMI01_20410</name>
</gene>
<evidence type="ECO:0000313" key="1">
    <source>
        <dbReference type="EMBL" id="GEM05053.1"/>
    </source>
</evidence>
<reference evidence="1 2" key="1">
    <citation type="submission" date="2019-07" db="EMBL/GenBank/DDBJ databases">
        <title>Whole genome shotgun sequence of Halolactibacillus miurensis NBRC 100873.</title>
        <authorList>
            <person name="Hosoyama A."/>
            <person name="Uohara A."/>
            <person name="Ohji S."/>
            <person name="Ichikawa N."/>
        </authorList>
    </citation>
    <scope>NUCLEOTIDE SEQUENCE [LARGE SCALE GENOMIC DNA]</scope>
    <source>
        <strain evidence="1 2">NBRC 100873</strain>
    </source>
</reference>
<comment type="caution">
    <text evidence="1">The sequence shown here is derived from an EMBL/GenBank/DDBJ whole genome shotgun (WGS) entry which is preliminary data.</text>
</comment>
<dbReference type="EMBL" id="BJWJ01000022">
    <property type="protein sequence ID" value="GEM05053.1"/>
    <property type="molecule type" value="Genomic_DNA"/>
</dbReference>
<protein>
    <submittedName>
        <fullName evidence="1">Uncharacterized protein</fullName>
    </submittedName>
</protein>
<evidence type="ECO:0000313" key="2">
    <source>
        <dbReference type="Proteomes" id="UP000321773"/>
    </source>
</evidence>
<accession>A0ABQ0VV55</accession>
<sequence>MIRITIEKDILTITRCVMSYIIERKNNMLGLKEDLYGGLYFLHNWSGFNRHNYYYYWPYFKKTYL</sequence>